<name>X1F285_9ZZZZ</name>
<feature type="non-terminal residue" evidence="1">
    <location>
        <position position="1"/>
    </location>
</feature>
<protein>
    <submittedName>
        <fullName evidence="1">Uncharacterized protein</fullName>
    </submittedName>
</protein>
<evidence type="ECO:0000313" key="1">
    <source>
        <dbReference type="EMBL" id="GAH23459.1"/>
    </source>
</evidence>
<reference evidence="1" key="1">
    <citation type="journal article" date="2014" name="Front. Microbiol.">
        <title>High frequency of phylogenetically diverse reductive dehalogenase-homologous genes in deep subseafloor sedimentary metagenomes.</title>
        <authorList>
            <person name="Kawai M."/>
            <person name="Futagami T."/>
            <person name="Toyoda A."/>
            <person name="Takaki Y."/>
            <person name="Nishi S."/>
            <person name="Hori S."/>
            <person name="Arai W."/>
            <person name="Tsubouchi T."/>
            <person name="Morono Y."/>
            <person name="Uchiyama I."/>
            <person name="Ito T."/>
            <person name="Fujiyama A."/>
            <person name="Inagaki F."/>
            <person name="Takami H."/>
        </authorList>
    </citation>
    <scope>NUCLEOTIDE SEQUENCE</scope>
    <source>
        <strain evidence="1">Expedition CK06-06</strain>
    </source>
</reference>
<sequence>VVDDLDVYGIESLTEVIDFFNGENDLEITY</sequence>
<proteinExistence type="predicted"/>
<organism evidence="1">
    <name type="scientific">marine sediment metagenome</name>
    <dbReference type="NCBI Taxonomy" id="412755"/>
    <lineage>
        <taxon>unclassified sequences</taxon>
        <taxon>metagenomes</taxon>
        <taxon>ecological metagenomes</taxon>
    </lineage>
</organism>
<feature type="non-terminal residue" evidence="1">
    <location>
        <position position="30"/>
    </location>
</feature>
<dbReference type="AlphaFoldDB" id="X1F285"/>
<accession>X1F285</accession>
<comment type="caution">
    <text evidence="1">The sequence shown here is derived from an EMBL/GenBank/DDBJ whole genome shotgun (WGS) entry which is preliminary data.</text>
</comment>
<gene>
    <name evidence="1" type="ORF">S01H4_67476</name>
</gene>
<dbReference type="EMBL" id="BART01042478">
    <property type="protein sequence ID" value="GAH23459.1"/>
    <property type="molecule type" value="Genomic_DNA"/>
</dbReference>